<accession>A0A174I524</accession>
<organism evidence="2 3">
    <name type="scientific">Blautia obeum</name>
    <dbReference type="NCBI Taxonomy" id="40520"/>
    <lineage>
        <taxon>Bacteria</taxon>
        <taxon>Bacillati</taxon>
        <taxon>Bacillota</taxon>
        <taxon>Clostridia</taxon>
        <taxon>Lachnospirales</taxon>
        <taxon>Lachnospiraceae</taxon>
        <taxon>Blautia</taxon>
    </lineage>
</organism>
<name>A0A174I524_9FIRM</name>
<dbReference type="SMART" id="SM00530">
    <property type="entry name" value="HTH_XRE"/>
    <property type="match status" value="1"/>
</dbReference>
<dbReference type="Proteomes" id="UP000095409">
    <property type="component" value="Unassembled WGS sequence"/>
</dbReference>
<dbReference type="AlphaFoldDB" id="A0A174I524"/>
<dbReference type="GeneID" id="79804664"/>
<protein>
    <recommendedName>
        <fullName evidence="1">HTH cro/C1-type domain-containing protein</fullName>
    </recommendedName>
</protein>
<feature type="domain" description="HTH cro/C1-type" evidence="1">
    <location>
        <begin position="18"/>
        <end position="61"/>
    </location>
</feature>
<reference evidence="2 3" key="1">
    <citation type="submission" date="2015-09" db="EMBL/GenBank/DDBJ databases">
        <authorList>
            <consortium name="Pathogen Informatics"/>
        </authorList>
    </citation>
    <scope>NUCLEOTIDE SEQUENCE [LARGE SCALE GENOMIC DNA]</scope>
    <source>
        <strain evidence="2 3">2789STDY5608837</strain>
    </source>
</reference>
<evidence type="ECO:0000313" key="2">
    <source>
        <dbReference type="EMBL" id="CUO82274.1"/>
    </source>
</evidence>
<dbReference type="PROSITE" id="PS50943">
    <property type="entry name" value="HTH_CROC1"/>
    <property type="match status" value="1"/>
</dbReference>
<gene>
    <name evidence="2" type="ORF">ERS852394_03111</name>
</gene>
<dbReference type="Pfam" id="PF01381">
    <property type="entry name" value="HTH_3"/>
    <property type="match status" value="1"/>
</dbReference>
<dbReference type="InterPro" id="IPR001387">
    <property type="entry name" value="Cro/C1-type_HTH"/>
</dbReference>
<dbReference type="RefSeq" id="WP_005427342.1">
    <property type="nucleotide sequence ID" value="NZ_CYZD01000030.1"/>
</dbReference>
<dbReference type="InterPro" id="IPR010982">
    <property type="entry name" value="Lambda_DNA-bd_dom_sf"/>
</dbReference>
<evidence type="ECO:0000313" key="3">
    <source>
        <dbReference type="Proteomes" id="UP000095409"/>
    </source>
</evidence>
<sequence>MTINKMKFEIAMAREAVTKTEISKRAGVSRGRLNVILNSKNVTPIVAGRIATALNTDITEIID</sequence>
<proteinExistence type="predicted"/>
<dbReference type="EMBL" id="CYZD01000030">
    <property type="protein sequence ID" value="CUO82274.1"/>
    <property type="molecule type" value="Genomic_DNA"/>
</dbReference>
<dbReference type="SUPFAM" id="SSF47413">
    <property type="entry name" value="lambda repressor-like DNA-binding domains"/>
    <property type="match status" value="1"/>
</dbReference>
<dbReference type="GO" id="GO:0003677">
    <property type="term" value="F:DNA binding"/>
    <property type="evidence" value="ECO:0007669"/>
    <property type="project" value="InterPro"/>
</dbReference>
<evidence type="ECO:0000259" key="1">
    <source>
        <dbReference type="PROSITE" id="PS50943"/>
    </source>
</evidence>